<evidence type="ECO:0000313" key="2">
    <source>
        <dbReference type="Proteomes" id="UP000284841"/>
    </source>
</evidence>
<keyword evidence="2" id="KW-1185">Reference proteome</keyword>
<evidence type="ECO:0000313" key="1">
    <source>
        <dbReference type="EMBL" id="RHJ83697.1"/>
    </source>
</evidence>
<sequence>MTISLRLSEEDSMLIKKYAEMHNISVSELARQSVFDRIEEEYDLKAYDDALAEFKADSTTCSLDEVEKELGLR</sequence>
<dbReference type="RefSeq" id="WP_118336657.1">
    <property type="nucleotide sequence ID" value="NZ_AP025567.1"/>
</dbReference>
<reference evidence="1 2" key="1">
    <citation type="submission" date="2018-08" db="EMBL/GenBank/DDBJ databases">
        <title>A genome reference for cultivated species of the human gut microbiota.</title>
        <authorList>
            <person name="Zou Y."/>
            <person name="Xue W."/>
            <person name="Luo G."/>
        </authorList>
    </citation>
    <scope>NUCLEOTIDE SEQUENCE [LARGE SCALE GENOMIC DNA]</scope>
    <source>
        <strain evidence="1 2">AM07-24</strain>
    </source>
</reference>
<dbReference type="EMBL" id="QRMS01000008">
    <property type="protein sequence ID" value="RHJ83697.1"/>
    <property type="molecule type" value="Genomic_DNA"/>
</dbReference>
<organism evidence="1 2">
    <name type="scientific">Emergencia timonensis</name>
    <dbReference type="NCBI Taxonomy" id="1776384"/>
    <lineage>
        <taxon>Bacteria</taxon>
        <taxon>Bacillati</taxon>
        <taxon>Bacillota</taxon>
        <taxon>Clostridia</taxon>
        <taxon>Peptostreptococcales</taxon>
        <taxon>Anaerovoracaceae</taxon>
        <taxon>Emergencia</taxon>
    </lineage>
</organism>
<dbReference type="Pfam" id="PF19807">
    <property type="entry name" value="DUF6290"/>
    <property type="match status" value="1"/>
</dbReference>
<proteinExistence type="predicted"/>
<dbReference type="InterPro" id="IPR046257">
    <property type="entry name" value="DUF6290"/>
</dbReference>
<comment type="caution">
    <text evidence="1">The sequence shown here is derived from an EMBL/GenBank/DDBJ whole genome shotgun (WGS) entry which is preliminary data.</text>
</comment>
<dbReference type="AlphaFoldDB" id="A0A415DUG1"/>
<protein>
    <submittedName>
        <fullName evidence="1">CopG family transcriptional regulator</fullName>
    </submittedName>
</protein>
<gene>
    <name evidence="1" type="ORF">DW099_18410</name>
</gene>
<dbReference type="NCBIfam" id="NF046040">
    <property type="entry name" value="RelB_antitoxin"/>
    <property type="match status" value="1"/>
</dbReference>
<name>A0A415DUG1_9FIRM</name>
<dbReference type="STRING" id="1776384.GCA_900086585_01175"/>
<dbReference type="Proteomes" id="UP000284841">
    <property type="component" value="Unassembled WGS sequence"/>
</dbReference>
<accession>A0A415DUG1</accession>
<dbReference type="OrthoDB" id="3267617at2"/>